<accession>A0A7U7ERA7</accession>
<proteinExistence type="predicted"/>
<feature type="domain" description="Alkyl sulfatase C-terminal" evidence="1">
    <location>
        <begin position="2"/>
        <end position="44"/>
    </location>
</feature>
<dbReference type="EMBL" id="CAJFCI010000072">
    <property type="protein sequence ID" value="CAD5109282.1"/>
    <property type="molecule type" value="Genomic_DNA"/>
</dbReference>
<dbReference type="Pfam" id="PF14864">
    <property type="entry name" value="Alkyl_sulf_C"/>
    <property type="match status" value="1"/>
</dbReference>
<dbReference type="Gene3D" id="3.30.1050.10">
    <property type="entry name" value="SCP2 sterol-binding domain"/>
    <property type="match status" value="1"/>
</dbReference>
<dbReference type="AlphaFoldDB" id="A0A7U7ERA7"/>
<evidence type="ECO:0000259" key="1">
    <source>
        <dbReference type="Pfam" id="PF14864"/>
    </source>
</evidence>
<evidence type="ECO:0000313" key="3">
    <source>
        <dbReference type="Proteomes" id="UP000583387"/>
    </source>
</evidence>
<dbReference type="InterPro" id="IPR029229">
    <property type="entry name" value="Alkyl_sulf_C"/>
</dbReference>
<sequence length="44" mass="4887">MLDGAGLEQQLADGKLKIEGRKEVFGELMGLLDTYEFRFGIVTP</sequence>
<comment type="caution">
    <text evidence="2">The sequence shown here is derived from an EMBL/GenBank/DDBJ whole genome shotgun (WGS) entry which is preliminary data.</text>
</comment>
<name>A0A7U7ERA7_9GAMM</name>
<gene>
    <name evidence="2" type="ORF">PSEWESI4_03578</name>
</gene>
<dbReference type="InterPro" id="IPR036527">
    <property type="entry name" value="SCP2_sterol-bd_dom_sf"/>
</dbReference>
<dbReference type="RefSeq" id="WP_187672595.1">
    <property type="nucleotide sequence ID" value="NZ_CAJFCI010000072.1"/>
</dbReference>
<keyword evidence="3" id="KW-1185">Reference proteome</keyword>
<protein>
    <recommendedName>
        <fullName evidence="1">Alkyl sulfatase C-terminal domain-containing protein</fullName>
    </recommendedName>
</protein>
<dbReference type="Proteomes" id="UP000583387">
    <property type="component" value="Unassembled WGS sequence"/>
</dbReference>
<organism evidence="2 3">
    <name type="scientific">Zestomonas carbonaria</name>
    <dbReference type="NCBI Taxonomy" id="2762745"/>
    <lineage>
        <taxon>Bacteria</taxon>
        <taxon>Pseudomonadati</taxon>
        <taxon>Pseudomonadota</taxon>
        <taxon>Gammaproteobacteria</taxon>
        <taxon>Pseudomonadales</taxon>
        <taxon>Pseudomonadaceae</taxon>
        <taxon>Zestomonas</taxon>
    </lineage>
</organism>
<dbReference type="SUPFAM" id="SSF55718">
    <property type="entry name" value="SCP-like"/>
    <property type="match status" value="1"/>
</dbReference>
<reference evidence="2 3" key="1">
    <citation type="submission" date="2020-08" db="EMBL/GenBank/DDBJ databases">
        <authorList>
            <person name="Criscuolo A."/>
        </authorList>
    </citation>
    <scope>NUCLEOTIDE SEQUENCE [LARGE SCALE GENOMIC DNA]</scope>
    <source>
        <strain evidence="2">CIP111764</strain>
    </source>
</reference>
<evidence type="ECO:0000313" key="2">
    <source>
        <dbReference type="EMBL" id="CAD5109282.1"/>
    </source>
</evidence>